<dbReference type="InterPro" id="IPR036721">
    <property type="entry name" value="RCK_C_sf"/>
</dbReference>
<proteinExistence type="predicted"/>
<gene>
    <name evidence="5" type="ORF">NGB36_19905</name>
</gene>
<comment type="caution">
    <text evidence="5">The sequence shown here is derived from an EMBL/GenBank/DDBJ whole genome shotgun (WGS) entry which is preliminary data.</text>
</comment>
<dbReference type="Gene3D" id="3.30.70.1450">
    <property type="entry name" value="Regulator of K+ conductance, C-terminal domain"/>
    <property type="match status" value="1"/>
</dbReference>
<evidence type="ECO:0000259" key="3">
    <source>
        <dbReference type="PROSITE" id="PS51201"/>
    </source>
</evidence>
<dbReference type="RefSeq" id="WP_255921717.1">
    <property type="nucleotide sequence ID" value="NZ_JANFNG010000016.1"/>
</dbReference>
<keyword evidence="2" id="KW-1133">Transmembrane helix</keyword>
<name>A0ABT1Q246_9ACTN</name>
<sequence>MFGRFKLPITLVVVALIYGTLGYWLVEGKDLLDAFYTTVLTLSTVGVGQGPAQGSGGKVFTISLIFFGVMALFTAIGVGTEVVASGEVARWMRRSRMIKRVDRLSGHYVVCAFGRVGRAVVEELRRQERTGVVIEPKPELAGTIAEHAILHVAGDPTDEAVLRRAGIQRAQGLICAVDSDAANVFITLTARALNPDLRIIARAAESASVDKLIRAGADEVVSPYRLSGRRMALLAVQPSMREVVDLLDLGPDIRLEEVAVRPGSRLDGLTVMEARTRYAGVAILALRKPSSTVAANPEPGVRLAPGDLIIVLGPVGILDRMAD</sequence>
<dbReference type="SUPFAM" id="SSF51735">
    <property type="entry name" value="NAD(P)-binding Rossmann-fold domains"/>
    <property type="match status" value="1"/>
</dbReference>
<dbReference type="GO" id="GO:0034220">
    <property type="term" value="P:monoatomic ion transmembrane transport"/>
    <property type="evidence" value="ECO:0007669"/>
    <property type="project" value="UniProtKB-KW"/>
</dbReference>
<dbReference type="Proteomes" id="UP001057702">
    <property type="component" value="Unassembled WGS sequence"/>
</dbReference>
<feature type="domain" description="RCK N-terminal" evidence="3">
    <location>
        <begin position="105"/>
        <end position="222"/>
    </location>
</feature>
<feature type="transmembrane region" description="Helical" evidence="2">
    <location>
        <begin position="7"/>
        <end position="26"/>
    </location>
</feature>
<dbReference type="SUPFAM" id="SSF116726">
    <property type="entry name" value="TrkA C-terminal domain-like"/>
    <property type="match status" value="1"/>
</dbReference>
<dbReference type="InterPro" id="IPR013099">
    <property type="entry name" value="K_chnl_dom"/>
</dbReference>
<dbReference type="InterPro" id="IPR050721">
    <property type="entry name" value="Trk_Ktr_HKT_K-transport"/>
</dbReference>
<accession>A0ABT1Q246</accession>
<evidence type="ECO:0000259" key="4">
    <source>
        <dbReference type="PROSITE" id="PS51202"/>
    </source>
</evidence>
<organism evidence="5 6">
    <name type="scientific">Streptomyces humicola</name>
    <dbReference type="NCBI Taxonomy" id="2953240"/>
    <lineage>
        <taxon>Bacteria</taxon>
        <taxon>Bacillati</taxon>
        <taxon>Actinomycetota</taxon>
        <taxon>Actinomycetes</taxon>
        <taxon>Kitasatosporales</taxon>
        <taxon>Streptomycetaceae</taxon>
        <taxon>Streptomyces</taxon>
    </lineage>
</organism>
<dbReference type="Gene3D" id="1.10.287.70">
    <property type="match status" value="1"/>
</dbReference>
<dbReference type="InterPro" id="IPR003148">
    <property type="entry name" value="RCK_N"/>
</dbReference>
<dbReference type="InterPro" id="IPR006037">
    <property type="entry name" value="RCK_C"/>
</dbReference>
<dbReference type="PANTHER" id="PTHR43833:SF9">
    <property type="entry name" value="POTASSIUM CHANNEL PROTEIN YUGO-RELATED"/>
    <property type="match status" value="1"/>
</dbReference>
<evidence type="ECO:0000256" key="1">
    <source>
        <dbReference type="ARBA" id="ARBA00004651"/>
    </source>
</evidence>
<dbReference type="InterPro" id="IPR036291">
    <property type="entry name" value="NAD(P)-bd_dom_sf"/>
</dbReference>
<keyword evidence="2" id="KW-0812">Transmembrane</keyword>
<dbReference type="PANTHER" id="PTHR43833">
    <property type="entry name" value="POTASSIUM CHANNEL PROTEIN 2-RELATED-RELATED"/>
    <property type="match status" value="1"/>
</dbReference>
<dbReference type="Gene3D" id="3.40.50.720">
    <property type="entry name" value="NAD(P)-binding Rossmann-like Domain"/>
    <property type="match status" value="1"/>
</dbReference>
<protein>
    <submittedName>
        <fullName evidence="5">Potassium channel protein</fullName>
    </submittedName>
</protein>
<reference evidence="5" key="1">
    <citation type="submission" date="2022-06" db="EMBL/GenBank/DDBJ databases">
        <title>Draft genome sequence of Streptomyces sp. RB6PN25 isolated from peat swamp forest in Thailand.</title>
        <authorList>
            <person name="Duangmal K."/>
            <person name="Klaysubun C."/>
        </authorList>
    </citation>
    <scope>NUCLEOTIDE SEQUENCE</scope>
    <source>
        <strain evidence="5">RB6PN25</strain>
    </source>
</reference>
<keyword evidence="2" id="KW-0472">Membrane</keyword>
<feature type="transmembrane region" description="Helical" evidence="2">
    <location>
        <begin position="59"/>
        <end position="84"/>
    </location>
</feature>
<keyword evidence="5" id="KW-0813">Transport</keyword>
<feature type="domain" description="RCK C-terminal" evidence="4">
    <location>
        <begin position="241"/>
        <end position="323"/>
    </location>
</feature>
<dbReference type="PROSITE" id="PS51201">
    <property type="entry name" value="RCK_N"/>
    <property type="match status" value="1"/>
</dbReference>
<keyword evidence="5" id="KW-0407">Ion channel</keyword>
<dbReference type="EMBL" id="JANFNG010000016">
    <property type="protein sequence ID" value="MCQ4082807.1"/>
    <property type="molecule type" value="Genomic_DNA"/>
</dbReference>
<evidence type="ECO:0000313" key="6">
    <source>
        <dbReference type="Proteomes" id="UP001057702"/>
    </source>
</evidence>
<dbReference type="Pfam" id="PF02254">
    <property type="entry name" value="TrkA_N"/>
    <property type="match status" value="1"/>
</dbReference>
<evidence type="ECO:0000256" key="2">
    <source>
        <dbReference type="SAM" id="Phobius"/>
    </source>
</evidence>
<dbReference type="Pfam" id="PF02080">
    <property type="entry name" value="TrkA_C"/>
    <property type="match status" value="1"/>
</dbReference>
<dbReference type="SUPFAM" id="SSF81324">
    <property type="entry name" value="Voltage-gated potassium channels"/>
    <property type="match status" value="1"/>
</dbReference>
<evidence type="ECO:0000313" key="5">
    <source>
        <dbReference type="EMBL" id="MCQ4082807.1"/>
    </source>
</evidence>
<keyword evidence="6" id="KW-1185">Reference proteome</keyword>
<comment type="subcellular location">
    <subcellularLocation>
        <location evidence="1">Cell membrane</location>
        <topology evidence="1">Multi-pass membrane protein</topology>
    </subcellularLocation>
</comment>
<dbReference type="PROSITE" id="PS51202">
    <property type="entry name" value="RCK_C"/>
    <property type="match status" value="1"/>
</dbReference>
<dbReference type="Pfam" id="PF07885">
    <property type="entry name" value="Ion_trans_2"/>
    <property type="match status" value="1"/>
</dbReference>
<keyword evidence="5" id="KW-0406">Ion transport</keyword>